<organism evidence="4 5">
    <name type="scientific">Halorarum salinum</name>
    <dbReference type="NCBI Taxonomy" id="2743089"/>
    <lineage>
        <taxon>Archaea</taxon>
        <taxon>Methanobacteriati</taxon>
        <taxon>Methanobacteriota</taxon>
        <taxon>Stenosarchaea group</taxon>
        <taxon>Halobacteria</taxon>
        <taxon>Halobacteriales</taxon>
        <taxon>Haloferacaceae</taxon>
        <taxon>Halorarum</taxon>
    </lineage>
</organism>
<dbReference type="Proteomes" id="UP000509626">
    <property type="component" value="Chromosome"/>
</dbReference>
<dbReference type="RefSeq" id="WP_179268399.1">
    <property type="nucleotide sequence ID" value="NZ_CP058579.1"/>
</dbReference>
<keyword evidence="2" id="KW-0812">Transmembrane</keyword>
<dbReference type="InterPro" id="IPR029063">
    <property type="entry name" value="SAM-dependent_MTases_sf"/>
</dbReference>
<dbReference type="AlphaFoldDB" id="A0A7D5LAD5"/>
<dbReference type="EMBL" id="CP058579">
    <property type="protein sequence ID" value="QLG61814.1"/>
    <property type="molecule type" value="Genomic_DNA"/>
</dbReference>
<keyword evidence="2" id="KW-1133">Transmembrane helix</keyword>
<protein>
    <submittedName>
        <fullName evidence="4">Methyltransferase domain-containing protein</fullName>
    </submittedName>
</protein>
<keyword evidence="4" id="KW-0489">Methyltransferase</keyword>
<evidence type="ECO:0000256" key="2">
    <source>
        <dbReference type="SAM" id="Phobius"/>
    </source>
</evidence>
<dbReference type="PANTHER" id="PTHR43591">
    <property type="entry name" value="METHYLTRANSFERASE"/>
    <property type="match status" value="1"/>
</dbReference>
<dbReference type="Pfam" id="PF08241">
    <property type="entry name" value="Methyltransf_11"/>
    <property type="match status" value="1"/>
</dbReference>
<dbReference type="OrthoDB" id="57427at2157"/>
<dbReference type="KEGG" id="halu:HUG12_08780"/>
<accession>A0A7D5LAD5</accession>
<keyword evidence="5" id="KW-1185">Reference proteome</keyword>
<dbReference type="GO" id="GO:0008757">
    <property type="term" value="F:S-adenosylmethionine-dependent methyltransferase activity"/>
    <property type="evidence" value="ECO:0007669"/>
    <property type="project" value="InterPro"/>
</dbReference>
<feature type="domain" description="Methyltransferase type 11" evidence="3">
    <location>
        <begin position="131"/>
        <end position="216"/>
    </location>
</feature>
<evidence type="ECO:0000259" key="3">
    <source>
        <dbReference type="Pfam" id="PF08241"/>
    </source>
</evidence>
<dbReference type="GO" id="GO:0032259">
    <property type="term" value="P:methylation"/>
    <property type="evidence" value="ECO:0007669"/>
    <property type="project" value="UniProtKB-KW"/>
</dbReference>
<evidence type="ECO:0000313" key="5">
    <source>
        <dbReference type="Proteomes" id="UP000509626"/>
    </source>
</evidence>
<proteinExistence type="predicted"/>
<keyword evidence="2" id="KW-0472">Membrane</keyword>
<dbReference type="GeneID" id="56037549"/>
<keyword evidence="4" id="KW-0808">Transferase</keyword>
<feature type="transmembrane region" description="Helical" evidence="2">
    <location>
        <begin position="20"/>
        <end position="52"/>
    </location>
</feature>
<evidence type="ECO:0000256" key="1">
    <source>
        <dbReference type="SAM" id="MobiDB-lite"/>
    </source>
</evidence>
<feature type="region of interest" description="Disordered" evidence="1">
    <location>
        <begin position="109"/>
        <end position="129"/>
    </location>
</feature>
<dbReference type="Gene3D" id="3.40.50.150">
    <property type="entry name" value="Vaccinia Virus protein VP39"/>
    <property type="match status" value="1"/>
</dbReference>
<gene>
    <name evidence="4" type="ORF">HUG12_08780</name>
</gene>
<dbReference type="PANTHER" id="PTHR43591:SF99">
    <property type="entry name" value="OS06G0646000 PROTEIN"/>
    <property type="match status" value="1"/>
</dbReference>
<dbReference type="InterPro" id="IPR013216">
    <property type="entry name" value="Methyltransf_11"/>
</dbReference>
<reference evidence="4 5" key="1">
    <citation type="submission" date="2020-06" db="EMBL/GenBank/DDBJ databases">
        <title>NJ-3-1, isolated from saline soil.</title>
        <authorList>
            <person name="Cui H.L."/>
            <person name="Shi X."/>
        </authorList>
    </citation>
    <scope>NUCLEOTIDE SEQUENCE [LARGE SCALE GENOMIC DNA]</scope>
    <source>
        <strain evidence="4 5">NJ-3-1</strain>
    </source>
</reference>
<name>A0A7D5LAD5_9EURY</name>
<dbReference type="SUPFAM" id="SSF53335">
    <property type="entry name" value="S-adenosyl-L-methionine-dependent methyltransferases"/>
    <property type="match status" value="1"/>
</dbReference>
<sequence>MFRYWFGVYHWRRRLRRIGVGLAVALGGVALGTVVATGAAYVAGLVLVFAGLRYGQPALKRLLVPAPWEPDRWQYAPLGHALDLGDADRWLDVGCGTGRSLVGLSGASRAASPNGDGVGHATTADGRGAPRGTRVTALDAFDARVILGNGARLAERNAAAAGLDAEAVRGDAARLPVAGGSQDVVTACRVLHDLPRADAEAAVAEARRALREGGRFGVLELRTTHEETEEAVAYWEAMLADGGFDVEVSGEVSRGDSWYCYLVGTPSGPAN</sequence>
<evidence type="ECO:0000313" key="4">
    <source>
        <dbReference type="EMBL" id="QLG61814.1"/>
    </source>
</evidence>